<reference evidence="3 4" key="1">
    <citation type="submission" date="2017-09" db="EMBL/GenBank/DDBJ databases">
        <authorList>
            <person name="Ehlers B."/>
            <person name="Leendertz F.H."/>
        </authorList>
    </citation>
    <scope>NUCLEOTIDE SEQUENCE [LARGE SCALE GENOMIC DNA]</scope>
    <source>
        <strain evidence="3 4">DSM 46844</strain>
    </source>
</reference>
<dbReference type="OrthoDB" id="9768793at2"/>
<keyword evidence="1" id="KW-0560">Oxidoreductase</keyword>
<dbReference type="Proteomes" id="UP000219514">
    <property type="component" value="Unassembled WGS sequence"/>
</dbReference>
<dbReference type="RefSeq" id="WP_097203502.1">
    <property type="nucleotide sequence ID" value="NZ_JACHXB010000001.1"/>
</dbReference>
<dbReference type="GO" id="GO:0016491">
    <property type="term" value="F:oxidoreductase activity"/>
    <property type="evidence" value="ECO:0007669"/>
    <property type="project" value="UniProtKB-KW"/>
</dbReference>
<keyword evidence="4" id="KW-1185">Reference proteome</keyword>
<dbReference type="PANTHER" id="PTHR43625:SF40">
    <property type="entry name" value="ALDO-KETO REDUCTASE YAKC [NADP(+)]"/>
    <property type="match status" value="1"/>
</dbReference>
<dbReference type="InterPro" id="IPR020471">
    <property type="entry name" value="AKR"/>
</dbReference>
<dbReference type="Pfam" id="PF00248">
    <property type="entry name" value="Aldo_ket_red"/>
    <property type="match status" value="1"/>
</dbReference>
<dbReference type="InterPro" id="IPR036812">
    <property type="entry name" value="NAD(P)_OxRdtase_dom_sf"/>
</dbReference>
<dbReference type="NCBIfam" id="NF007695">
    <property type="entry name" value="PRK10376.1"/>
    <property type="match status" value="1"/>
</dbReference>
<evidence type="ECO:0000313" key="4">
    <source>
        <dbReference type="Proteomes" id="UP000219514"/>
    </source>
</evidence>
<evidence type="ECO:0000256" key="1">
    <source>
        <dbReference type="ARBA" id="ARBA00023002"/>
    </source>
</evidence>
<accession>A0A285E636</accession>
<dbReference type="InterPro" id="IPR050791">
    <property type="entry name" value="Aldo-Keto_reductase"/>
</dbReference>
<dbReference type="CDD" id="cd19088">
    <property type="entry name" value="AKR_AKR13B1"/>
    <property type="match status" value="1"/>
</dbReference>
<gene>
    <name evidence="3" type="ORF">SAMN06893097_101123</name>
</gene>
<name>A0A285E636_9ACTN</name>
<evidence type="ECO:0000313" key="3">
    <source>
        <dbReference type="EMBL" id="SNX94333.1"/>
    </source>
</evidence>
<evidence type="ECO:0000259" key="2">
    <source>
        <dbReference type="Pfam" id="PF00248"/>
    </source>
</evidence>
<sequence>MTTFTAERSGQFDLGDRSVHRLGYGAMQLAGPHVMGPPADRDAAVAVLRRAVELGVDHIDTSDYYGPHVANEIIREALHPYPDELVIVTKVGARRTPDGAWPEALSPAELRSAVEDNLRHLGVDAIDVVNLRLPGFAEPVERSLAEPFEALAAMQQEGLVKHLGVSNVTTQQLAEAQAIAPVVCVQNHYNLVHRDDDPMVDALAREGIAYVPFFPLGGFSPLQSAALETVARRLEASPMQVALAWLLARSPNLLLIPGTSSVGHLEENLTAAARVLGPRELAELDEIGGTPTP</sequence>
<protein>
    <submittedName>
        <fullName evidence="3">Predicted oxidoreductase</fullName>
    </submittedName>
</protein>
<dbReference type="EMBL" id="OBDO01000001">
    <property type="protein sequence ID" value="SNX94333.1"/>
    <property type="molecule type" value="Genomic_DNA"/>
</dbReference>
<dbReference type="Gene3D" id="3.20.20.100">
    <property type="entry name" value="NADP-dependent oxidoreductase domain"/>
    <property type="match status" value="1"/>
</dbReference>
<organism evidence="3 4">
    <name type="scientific">Geodermatophilus sabuli</name>
    <dbReference type="NCBI Taxonomy" id="1564158"/>
    <lineage>
        <taxon>Bacteria</taxon>
        <taxon>Bacillati</taxon>
        <taxon>Actinomycetota</taxon>
        <taxon>Actinomycetes</taxon>
        <taxon>Geodermatophilales</taxon>
        <taxon>Geodermatophilaceae</taxon>
        <taxon>Geodermatophilus</taxon>
    </lineage>
</organism>
<dbReference type="GO" id="GO:0005737">
    <property type="term" value="C:cytoplasm"/>
    <property type="evidence" value="ECO:0007669"/>
    <property type="project" value="TreeGrafter"/>
</dbReference>
<dbReference type="PANTHER" id="PTHR43625">
    <property type="entry name" value="AFLATOXIN B1 ALDEHYDE REDUCTASE"/>
    <property type="match status" value="1"/>
</dbReference>
<dbReference type="InterPro" id="IPR023210">
    <property type="entry name" value="NADP_OxRdtase_dom"/>
</dbReference>
<feature type="domain" description="NADP-dependent oxidoreductase" evidence="2">
    <location>
        <begin position="21"/>
        <end position="287"/>
    </location>
</feature>
<dbReference type="AlphaFoldDB" id="A0A285E636"/>
<dbReference type="SUPFAM" id="SSF51430">
    <property type="entry name" value="NAD(P)-linked oxidoreductase"/>
    <property type="match status" value="1"/>
</dbReference>
<dbReference type="PRINTS" id="PR00069">
    <property type="entry name" value="ALDKETRDTASE"/>
</dbReference>
<proteinExistence type="predicted"/>